<accession>A0A0A9CCC3</accession>
<organism evidence="1">
    <name type="scientific">Arundo donax</name>
    <name type="common">Giant reed</name>
    <name type="synonym">Donax arundinaceus</name>
    <dbReference type="NCBI Taxonomy" id="35708"/>
    <lineage>
        <taxon>Eukaryota</taxon>
        <taxon>Viridiplantae</taxon>
        <taxon>Streptophyta</taxon>
        <taxon>Embryophyta</taxon>
        <taxon>Tracheophyta</taxon>
        <taxon>Spermatophyta</taxon>
        <taxon>Magnoliopsida</taxon>
        <taxon>Liliopsida</taxon>
        <taxon>Poales</taxon>
        <taxon>Poaceae</taxon>
        <taxon>PACMAD clade</taxon>
        <taxon>Arundinoideae</taxon>
        <taxon>Arundineae</taxon>
        <taxon>Arundo</taxon>
    </lineage>
</organism>
<name>A0A0A9CCC3_ARUDO</name>
<dbReference type="EMBL" id="GBRH01223916">
    <property type="protein sequence ID" value="JAD73979.1"/>
    <property type="molecule type" value="Transcribed_RNA"/>
</dbReference>
<evidence type="ECO:0000313" key="1">
    <source>
        <dbReference type="EMBL" id="JAD73979.1"/>
    </source>
</evidence>
<sequence length="42" mass="4801">MVQTIMHSELCNNLLTNAGRLCLCRVHVSQFLFCYAFSCFVS</sequence>
<protein>
    <submittedName>
        <fullName evidence="1">Uncharacterized protein</fullName>
    </submittedName>
</protein>
<reference evidence="1" key="1">
    <citation type="submission" date="2014-09" db="EMBL/GenBank/DDBJ databases">
        <authorList>
            <person name="Magalhaes I.L.F."/>
            <person name="Oliveira U."/>
            <person name="Santos F.R."/>
            <person name="Vidigal T.H.D.A."/>
            <person name="Brescovit A.D."/>
            <person name="Santos A.J."/>
        </authorList>
    </citation>
    <scope>NUCLEOTIDE SEQUENCE</scope>
    <source>
        <tissue evidence="1">Shoot tissue taken approximately 20 cm above the soil surface</tissue>
    </source>
</reference>
<reference evidence="1" key="2">
    <citation type="journal article" date="2015" name="Data Brief">
        <title>Shoot transcriptome of the giant reed, Arundo donax.</title>
        <authorList>
            <person name="Barrero R.A."/>
            <person name="Guerrero F.D."/>
            <person name="Moolhuijzen P."/>
            <person name="Goolsby J.A."/>
            <person name="Tidwell J."/>
            <person name="Bellgard S.E."/>
            <person name="Bellgard M.I."/>
        </authorList>
    </citation>
    <scope>NUCLEOTIDE SEQUENCE</scope>
    <source>
        <tissue evidence="1">Shoot tissue taken approximately 20 cm above the soil surface</tissue>
    </source>
</reference>
<proteinExistence type="predicted"/>
<dbReference type="AlphaFoldDB" id="A0A0A9CCC3"/>